<gene>
    <name evidence="3" type="ORF">B0T18DRAFT_328660</name>
</gene>
<accession>A0AA40K1U8</accession>
<evidence type="ECO:0000313" key="4">
    <source>
        <dbReference type="Proteomes" id="UP001172155"/>
    </source>
</evidence>
<reference evidence="3" key="1">
    <citation type="submission" date="2023-06" db="EMBL/GenBank/DDBJ databases">
        <title>Genome-scale phylogeny and comparative genomics of the fungal order Sordariales.</title>
        <authorList>
            <consortium name="Lawrence Berkeley National Laboratory"/>
            <person name="Hensen N."/>
            <person name="Bonometti L."/>
            <person name="Westerberg I."/>
            <person name="Brannstrom I.O."/>
            <person name="Guillou S."/>
            <person name="Cros-Aarteil S."/>
            <person name="Calhoun S."/>
            <person name="Haridas S."/>
            <person name="Kuo A."/>
            <person name="Mondo S."/>
            <person name="Pangilinan J."/>
            <person name="Riley R."/>
            <person name="LaButti K."/>
            <person name="Andreopoulos B."/>
            <person name="Lipzen A."/>
            <person name="Chen C."/>
            <person name="Yanf M."/>
            <person name="Daum C."/>
            <person name="Ng V."/>
            <person name="Clum A."/>
            <person name="Steindorff A."/>
            <person name="Ohm R."/>
            <person name="Martin F."/>
            <person name="Silar P."/>
            <person name="Natvig D."/>
            <person name="Lalanne C."/>
            <person name="Gautier V."/>
            <person name="Ament-velasquez S.L."/>
            <person name="Kruys A."/>
            <person name="Hutchinson M.I."/>
            <person name="Powell A.J."/>
            <person name="Barry K."/>
            <person name="Miller A.N."/>
            <person name="Grigoriev I.V."/>
            <person name="Debuchy R."/>
            <person name="Gladieux P."/>
            <person name="Thoren M.H."/>
            <person name="Johannesson H."/>
        </authorList>
    </citation>
    <scope>NUCLEOTIDE SEQUENCE</scope>
    <source>
        <strain evidence="3">SMH3187-1</strain>
    </source>
</reference>
<keyword evidence="4" id="KW-1185">Reference proteome</keyword>
<dbReference type="GO" id="GO:0032259">
    <property type="term" value="P:methylation"/>
    <property type="evidence" value="ECO:0007669"/>
    <property type="project" value="UniProtKB-KW"/>
</dbReference>
<proteinExistence type="inferred from homology"/>
<evidence type="ECO:0000256" key="2">
    <source>
        <dbReference type="SAM" id="MobiDB-lite"/>
    </source>
</evidence>
<comment type="caution">
    <text evidence="3">The sequence shown here is derived from an EMBL/GenBank/DDBJ whole genome shotgun (WGS) entry which is preliminary data.</text>
</comment>
<dbReference type="Proteomes" id="UP001172155">
    <property type="component" value="Unassembled WGS sequence"/>
</dbReference>
<evidence type="ECO:0000313" key="3">
    <source>
        <dbReference type="EMBL" id="KAK0742741.1"/>
    </source>
</evidence>
<keyword evidence="3" id="KW-0489">Methyltransferase</keyword>
<protein>
    <submittedName>
        <fullName evidence="3">S-adenosyl-L-methionine-dependent methyltransferase</fullName>
    </submittedName>
</protein>
<feature type="compositionally biased region" description="Polar residues" evidence="2">
    <location>
        <begin position="24"/>
        <end position="42"/>
    </location>
</feature>
<sequence length="369" mass="41511">MPLLDLDSLTSYPSARSDCDPSAASDNGQRLSVASHGSTSSYFPEDDSCANCTDDDSRSTNSLHGSFSLPPSVCQHSYRFGRRYQTYRDDRYVLPNDEAEQAREALTHHMMLEALDGRHILAPIPDDVKMIMDLGTGTALWALDVADLYPGAEIHGVDLSPIQPSDVPANVKFFIDDIEDMCIGDAVYNYIHARFLCSFIQDPAAVIRRTFSKLKPGGWTELQELDHTIHCDDGSVTDDYPVQQYCKMTAKVTRELRGIDVQVAPKLGTMMEDAGYTDVRSTKYKVPIGEWVRDNGKDKKYRSLGEYMKYAVDWVIPPMCALNAPGMGWSEEETHEFVQKCHEALHDPSHHSYMYVYVWMGQKQDDPLA</sequence>
<feature type="region of interest" description="Disordered" evidence="2">
    <location>
        <begin position="12"/>
        <end position="55"/>
    </location>
</feature>
<dbReference type="InterPro" id="IPR029063">
    <property type="entry name" value="SAM-dependent_MTases_sf"/>
</dbReference>
<dbReference type="PANTHER" id="PTHR43591:SF10">
    <property type="entry name" value="ABC TRANSMEMBRANE TYPE-1 DOMAIN-CONTAINING PROTEIN-RELATED"/>
    <property type="match status" value="1"/>
</dbReference>
<comment type="similarity">
    <text evidence="1">Belongs to the methyltransferase superfamily. LaeA methyltransferase family.</text>
</comment>
<dbReference type="PANTHER" id="PTHR43591">
    <property type="entry name" value="METHYLTRANSFERASE"/>
    <property type="match status" value="1"/>
</dbReference>
<organism evidence="3 4">
    <name type="scientific">Schizothecium vesticola</name>
    <dbReference type="NCBI Taxonomy" id="314040"/>
    <lineage>
        <taxon>Eukaryota</taxon>
        <taxon>Fungi</taxon>
        <taxon>Dikarya</taxon>
        <taxon>Ascomycota</taxon>
        <taxon>Pezizomycotina</taxon>
        <taxon>Sordariomycetes</taxon>
        <taxon>Sordariomycetidae</taxon>
        <taxon>Sordariales</taxon>
        <taxon>Schizotheciaceae</taxon>
        <taxon>Schizothecium</taxon>
    </lineage>
</organism>
<dbReference type="SUPFAM" id="SSF53335">
    <property type="entry name" value="S-adenosyl-L-methionine-dependent methyltransferases"/>
    <property type="match status" value="1"/>
</dbReference>
<dbReference type="Gene3D" id="3.40.50.150">
    <property type="entry name" value="Vaccinia Virus protein VP39"/>
    <property type="match status" value="1"/>
</dbReference>
<dbReference type="EMBL" id="JAUKUD010000005">
    <property type="protein sequence ID" value="KAK0742741.1"/>
    <property type="molecule type" value="Genomic_DNA"/>
</dbReference>
<name>A0AA40K1U8_9PEZI</name>
<dbReference type="AlphaFoldDB" id="A0AA40K1U8"/>
<dbReference type="CDD" id="cd02440">
    <property type="entry name" value="AdoMet_MTases"/>
    <property type="match status" value="1"/>
</dbReference>
<keyword evidence="3" id="KW-0808">Transferase</keyword>
<dbReference type="GO" id="GO:0008168">
    <property type="term" value="F:methyltransferase activity"/>
    <property type="evidence" value="ECO:0007669"/>
    <property type="project" value="UniProtKB-KW"/>
</dbReference>
<dbReference type="Pfam" id="PF13489">
    <property type="entry name" value="Methyltransf_23"/>
    <property type="match status" value="1"/>
</dbReference>
<evidence type="ECO:0000256" key="1">
    <source>
        <dbReference type="ARBA" id="ARBA00038158"/>
    </source>
</evidence>